<dbReference type="InterPro" id="IPR036291">
    <property type="entry name" value="NAD(P)-bd_dom_sf"/>
</dbReference>
<dbReference type="SUPFAM" id="SSF55347">
    <property type="entry name" value="Glyceraldehyde-3-phosphate dehydrogenase-like, C-terminal domain"/>
    <property type="match status" value="1"/>
</dbReference>
<dbReference type="RefSeq" id="WP_007256852.1">
    <property type="nucleotide sequence ID" value="NZ_CH724109.1"/>
</dbReference>
<protein>
    <submittedName>
        <fullName evidence="3">Probable NADH-dependent dyhydrogenase</fullName>
    </submittedName>
</protein>
<gene>
    <name evidence="3" type="ORF">OG2516_17875</name>
</gene>
<dbReference type="STRING" id="314256.OG2516_17875"/>
<evidence type="ECO:0000259" key="1">
    <source>
        <dbReference type="Pfam" id="PF01408"/>
    </source>
</evidence>
<dbReference type="PANTHER" id="PTHR43708:SF8">
    <property type="entry name" value="OXIDOREDUCTASE"/>
    <property type="match status" value="1"/>
</dbReference>
<dbReference type="AlphaFoldDB" id="Q2CF05"/>
<dbReference type="eggNOG" id="COG0673">
    <property type="taxonomic scope" value="Bacteria"/>
</dbReference>
<feature type="domain" description="Gfo/Idh/MocA-like oxidoreductase N-terminal" evidence="1">
    <location>
        <begin position="6"/>
        <end position="127"/>
    </location>
</feature>
<dbReference type="Proteomes" id="UP000003635">
    <property type="component" value="Unassembled WGS sequence"/>
</dbReference>
<dbReference type="HOGENOM" id="CLU_023194_1_3_5"/>
<dbReference type="Pfam" id="PF22725">
    <property type="entry name" value="GFO_IDH_MocA_C3"/>
    <property type="match status" value="1"/>
</dbReference>
<comment type="caution">
    <text evidence="3">The sequence shown here is derived from an EMBL/GenBank/DDBJ whole genome shotgun (WGS) entry which is preliminary data.</text>
</comment>
<dbReference type="PANTHER" id="PTHR43708">
    <property type="entry name" value="CONSERVED EXPRESSED OXIDOREDUCTASE (EUROFUNG)"/>
    <property type="match status" value="1"/>
</dbReference>
<dbReference type="Gene3D" id="3.40.50.720">
    <property type="entry name" value="NAD(P)-binding Rossmann-like Domain"/>
    <property type="match status" value="1"/>
</dbReference>
<dbReference type="InterPro" id="IPR051317">
    <property type="entry name" value="Gfo/Idh/MocA_oxidoreduct"/>
</dbReference>
<name>Q2CF05_OCEGH</name>
<evidence type="ECO:0000259" key="2">
    <source>
        <dbReference type="Pfam" id="PF22725"/>
    </source>
</evidence>
<dbReference type="Gene3D" id="3.30.360.10">
    <property type="entry name" value="Dihydrodipicolinate Reductase, domain 2"/>
    <property type="match status" value="1"/>
</dbReference>
<proteinExistence type="predicted"/>
<dbReference type="InterPro" id="IPR000683">
    <property type="entry name" value="Gfo/Idh/MocA-like_OxRdtase_N"/>
</dbReference>
<reference evidence="3 4" key="1">
    <citation type="journal article" date="2010" name="J. Bacteriol.">
        <title>Genome sequences of Oceanicola granulosus HTCC2516(T) and Oceanicola batsensis HTCC2597(TDelta).</title>
        <authorList>
            <person name="Thrash J.C."/>
            <person name="Cho J.C."/>
            <person name="Vergin K.L."/>
            <person name="Giovannoni S.J."/>
        </authorList>
    </citation>
    <scope>NUCLEOTIDE SEQUENCE [LARGE SCALE GENOMIC DNA]</scope>
    <source>
        <strain evidence="4">ATCC BAA-861 / DSM 15982 / KCTC 12143 / HTCC2516</strain>
    </source>
</reference>
<dbReference type="InterPro" id="IPR055170">
    <property type="entry name" value="GFO_IDH_MocA-like_dom"/>
</dbReference>
<dbReference type="EMBL" id="AAOT01000014">
    <property type="protein sequence ID" value="EAR51322.1"/>
    <property type="molecule type" value="Genomic_DNA"/>
</dbReference>
<accession>Q2CF05</accession>
<dbReference type="Pfam" id="PF01408">
    <property type="entry name" value="GFO_IDH_MocA"/>
    <property type="match status" value="1"/>
</dbReference>
<evidence type="ECO:0000313" key="3">
    <source>
        <dbReference type="EMBL" id="EAR51322.1"/>
    </source>
</evidence>
<dbReference type="SUPFAM" id="SSF51735">
    <property type="entry name" value="NAD(P)-binding Rossmann-fold domains"/>
    <property type="match status" value="1"/>
</dbReference>
<sequence>MSAAPLRVASVGAGYFAQFQIAAWHDLPGVALAGLCDTDTARAAQTLERIVGPGHEVPVHARAEELFAAGAEIIDIATPPATHAALIAAAIAARPRLIVCQKPFCGTQEAALAATEAAEAAGVPLVVHENVRFQPWYRRIKAELAAGRIGEVFQLTMRLRPGDGQGAQAYLDRQPYFRDMERFLVHETGIHWIDTFRYLLGEPRSVFADLRRTNSGIAGEDAGMLLFRFDGAARAIFDANRSADHAADNRRHTMGEFTAEGAAGTLALDGYGRLTVRAFGANEVELLDAWAPDGFGAGCVRAFQQHVLDGLTTGAGFETGARDYLRNLAIEEQVYASADAGRVVALG</sequence>
<evidence type="ECO:0000313" key="4">
    <source>
        <dbReference type="Proteomes" id="UP000003635"/>
    </source>
</evidence>
<feature type="domain" description="GFO/IDH/MocA-like oxidoreductase" evidence="2">
    <location>
        <begin position="137"/>
        <end position="251"/>
    </location>
</feature>
<organism evidence="3 4">
    <name type="scientific">Oceanicola granulosus (strain ATCC BAA-861 / DSM 15982 / KCTC 12143 / HTCC2516)</name>
    <dbReference type="NCBI Taxonomy" id="314256"/>
    <lineage>
        <taxon>Bacteria</taxon>
        <taxon>Pseudomonadati</taxon>
        <taxon>Pseudomonadota</taxon>
        <taxon>Alphaproteobacteria</taxon>
        <taxon>Rhodobacterales</taxon>
        <taxon>Roseobacteraceae</taxon>
        <taxon>Oceanicola</taxon>
    </lineage>
</organism>
<dbReference type="OrthoDB" id="6183734at2"/>
<keyword evidence="4" id="KW-1185">Reference proteome</keyword>
<dbReference type="GO" id="GO:0000166">
    <property type="term" value="F:nucleotide binding"/>
    <property type="evidence" value="ECO:0007669"/>
    <property type="project" value="InterPro"/>
</dbReference>